<feature type="binding site" evidence="11">
    <location>
        <position position="190"/>
    </location>
    <ligand>
        <name>NADP(+)</name>
        <dbReference type="ChEBI" id="CHEBI:58349"/>
    </ligand>
</feature>
<dbReference type="GO" id="GO:0004488">
    <property type="term" value="F:methylenetetrahydrofolate dehydrogenase (NADP+) activity"/>
    <property type="evidence" value="ECO:0007669"/>
    <property type="project" value="UniProtKB-UniRule"/>
</dbReference>
<dbReference type="PRINTS" id="PR00085">
    <property type="entry name" value="THFDHDRGNASE"/>
</dbReference>
<dbReference type="EMBL" id="QMPZ01000141">
    <property type="protein sequence ID" value="RLE07766.1"/>
    <property type="molecule type" value="Genomic_DNA"/>
</dbReference>
<keyword evidence="6 11" id="KW-0521">NADP</keyword>
<organism evidence="14 15">
    <name type="scientific">Aerophobetes bacterium</name>
    <dbReference type="NCBI Taxonomy" id="2030807"/>
    <lineage>
        <taxon>Bacteria</taxon>
        <taxon>Candidatus Aerophobota</taxon>
    </lineage>
</organism>
<accession>A0A497E2Q5</accession>
<dbReference type="InterPro" id="IPR046346">
    <property type="entry name" value="Aminoacid_DH-like_N_sf"/>
</dbReference>
<dbReference type="SUPFAM" id="SSF51735">
    <property type="entry name" value="NAD(P)-binding Rossmann-fold domains"/>
    <property type="match status" value="1"/>
</dbReference>
<evidence type="ECO:0000256" key="10">
    <source>
        <dbReference type="ARBA" id="ARBA00023268"/>
    </source>
</evidence>
<comment type="pathway">
    <text evidence="1 11">One-carbon metabolism; tetrahydrofolate interconversion.</text>
</comment>
<comment type="caution">
    <text evidence="14">The sequence shown here is derived from an EMBL/GenBank/DDBJ whole genome shotgun (WGS) entry which is preliminary data.</text>
</comment>
<dbReference type="Gene3D" id="3.40.50.10860">
    <property type="entry name" value="Leucine Dehydrogenase, chain A, domain 1"/>
    <property type="match status" value="1"/>
</dbReference>
<dbReference type="GO" id="GO:0006164">
    <property type="term" value="P:purine nucleotide biosynthetic process"/>
    <property type="evidence" value="ECO:0007669"/>
    <property type="project" value="UniProtKB-KW"/>
</dbReference>
<dbReference type="FunFam" id="3.40.50.10860:FF:000005">
    <property type="entry name" value="C-1-tetrahydrofolate synthase, cytoplasmic, putative"/>
    <property type="match status" value="1"/>
</dbReference>
<evidence type="ECO:0000256" key="4">
    <source>
        <dbReference type="ARBA" id="ARBA00022755"/>
    </source>
</evidence>
<keyword evidence="9 11" id="KW-0486">Methionine biosynthesis</keyword>
<dbReference type="InterPro" id="IPR020630">
    <property type="entry name" value="THF_DH/CycHdrlase_cat_dom"/>
</dbReference>
<dbReference type="GO" id="GO:0009086">
    <property type="term" value="P:methionine biosynthetic process"/>
    <property type="evidence" value="ECO:0007669"/>
    <property type="project" value="UniProtKB-KW"/>
</dbReference>
<evidence type="ECO:0000256" key="6">
    <source>
        <dbReference type="ARBA" id="ARBA00022857"/>
    </source>
</evidence>
<dbReference type="SUPFAM" id="SSF53223">
    <property type="entry name" value="Aminoacid dehydrogenase-like, N-terminal domain"/>
    <property type="match status" value="1"/>
</dbReference>
<evidence type="ECO:0000313" key="15">
    <source>
        <dbReference type="Proteomes" id="UP000279422"/>
    </source>
</evidence>
<evidence type="ECO:0000256" key="7">
    <source>
        <dbReference type="ARBA" id="ARBA00023002"/>
    </source>
</evidence>
<feature type="binding site" evidence="11">
    <location>
        <begin position="165"/>
        <end position="167"/>
    </location>
    <ligand>
        <name>NADP(+)</name>
        <dbReference type="ChEBI" id="CHEBI:58349"/>
    </ligand>
</feature>
<feature type="binding site" evidence="11">
    <location>
        <position position="234"/>
    </location>
    <ligand>
        <name>NADP(+)</name>
        <dbReference type="ChEBI" id="CHEBI:58349"/>
    </ligand>
</feature>
<keyword evidence="11" id="KW-0028">Amino-acid biosynthesis</keyword>
<dbReference type="Proteomes" id="UP000279422">
    <property type="component" value="Unassembled WGS sequence"/>
</dbReference>
<evidence type="ECO:0000259" key="12">
    <source>
        <dbReference type="Pfam" id="PF00763"/>
    </source>
</evidence>
<keyword evidence="3 11" id="KW-0554">One-carbon metabolism</keyword>
<dbReference type="Pfam" id="PF00763">
    <property type="entry name" value="THF_DHG_CYH"/>
    <property type="match status" value="1"/>
</dbReference>
<dbReference type="EC" id="3.5.4.9" evidence="11"/>
<evidence type="ECO:0000256" key="8">
    <source>
        <dbReference type="ARBA" id="ARBA00023102"/>
    </source>
</evidence>
<evidence type="ECO:0000256" key="9">
    <source>
        <dbReference type="ARBA" id="ARBA00023167"/>
    </source>
</evidence>
<dbReference type="UniPathway" id="UPA00193"/>
<gene>
    <name evidence="11" type="primary">folD</name>
    <name evidence="14" type="ORF">DRJ00_07515</name>
</gene>
<dbReference type="GO" id="GO:0004477">
    <property type="term" value="F:methenyltetrahydrofolate cyclohydrolase activity"/>
    <property type="evidence" value="ECO:0007669"/>
    <property type="project" value="UniProtKB-UniRule"/>
</dbReference>
<dbReference type="FunFam" id="3.40.50.720:FF:000006">
    <property type="entry name" value="Bifunctional protein FolD"/>
    <property type="match status" value="1"/>
</dbReference>
<feature type="domain" description="Tetrahydrofolate dehydrogenase/cyclohydrolase NAD(P)-binding" evidence="13">
    <location>
        <begin position="139"/>
        <end position="283"/>
    </location>
</feature>
<dbReference type="InterPro" id="IPR020631">
    <property type="entry name" value="THF_DH/CycHdrlase_NAD-bd_dom"/>
</dbReference>
<comment type="function">
    <text evidence="11">Catalyzes the oxidation of 5,10-methylenetetrahydrofolate to 5,10-methenyltetrahydrofolate and then the hydrolysis of 5,10-methenyltetrahydrofolate to 10-formyltetrahydrofolate.</text>
</comment>
<dbReference type="Pfam" id="PF02882">
    <property type="entry name" value="THF_DHG_CYH_C"/>
    <property type="match status" value="1"/>
</dbReference>
<protein>
    <recommendedName>
        <fullName evidence="11">Bifunctional protein FolD</fullName>
    </recommendedName>
    <domain>
        <recommendedName>
            <fullName evidence="11">Methylenetetrahydrofolate dehydrogenase</fullName>
            <ecNumber evidence="11">1.5.1.5</ecNumber>
        </recommendedName>
    </domain>
    <domain>
        <recommendedName>
            <fullName evidence="11">Methenyltetrahydrofolate cyclohydrolase</fullName>
            <ecNumber evidence="11">3.5.4.9</ecNumber>
        </recommendedName>
    </domain>
</protein>
<comment type="subunit">
    <text evidence="2 11">Homodimer.</text>
</comment>
<dbReference type="InterPro" id="IPR036291">
    <property type="entry name" value="NAD(P)-bd_dom_sf"/>
</dbReference>
<feature type="domain" description="Tetrahydrofolate dehydrogenase/cyclohydrolase catalytic" evidence="12">
    <location>
        <begin position="6"/>
        <end position="120"/>
    </location>
</feature>
<reference evidence="14 15" key="1">
    <citation type="submission" date="2018-06" db="EMBL/GenBank/DDBJ databases">
        <title>Extensive metabolic versatility and redundancy in microbially diverse, dynamic hydrothermal sediments.</title>
        <authorList>
            <person name="Dombrowski N."/>
            <person name="Teske A."/>
            <person name="Baker B.J."/>
        </authorList>
    </citation>
    <scope>NUCLEOTIDE SEQUENCE [LARGE SCALE GENOMIC DNA]</scope>
    <source>
        <strain evidence="14">B47_G16</strain>
    </source>
</reference>
<evidence type="ECO:0000256" key="1">
    <source>
        <dbReference type="ARBA" id="ARBA00004777"/>
    </source>
</evidence>
<dbReference type="GO" id="GO:0005829">
    <property type="term" value="C:cytosol"/>
    <property type="evidence" value="ECO:0007669"/>
    <property type="project" value="TreeGrafter"/>
</dbReference>
<proteinExistence type="inferred from homology"/>
<comment type="catalytic activity">
    <reaction evidence="11">
        <text>(6R)-5,10-methenyltetrahydrofolate + H2O = (6R)-10-formyltetrahydrofolate + H(+)</text>
        <dbReference type="Rhea" id="RHEA:23700"/>
        <dbReference type="ChEBI" id="CHEBI:15377"/>
        <dbReference type="ChEBI" id="CHEBI:15378"/>
        <dbReference type="ChEBI" id="CHEBI:57455"/>
        <dbReference type="ChEBI" id="CHEBI:195366"/>
        <dbReference type="EC" id="3.5.4.9"/>
    </reaction>
</comment>
<dbReference type="HAMAP" id="MF_01576">
    <property type="entry name" value="THF_DHG_CYH"/>
    <property type="match status" value="1"/>
</dbReference>
<keyword evidence="7 11" id="KW-0560">Oxidoreductase</keyword>
<dbReference type="Gene3D" id="3.40.50.720">
    <property type="entry name" value="NAD(P)-binding Rossmann-like Domain"/>
    <property type="match status" value="1"/>
</dbReference>
<keyword evidence="8 11" id="KW-0368">Histidine biosynthesis</keyword>
<dbReference type="PANTHER" id="PTHR48099">
    <property type="entry name" value="C-1-TETRAHYDROFOLATE SYNTHASE, CYTOPLASMIC-RELATED"/>
    <property type="match status" value="1"/>
</dbReference>
<keyword evidence="4 11" id="KW-0658">Purine biosynthesis</keyword>
<evidence type="ECO:0000313" key="14">
    <source>
        <dbReference type="EMBL" id="RLE07766.1"/>
    </source>
</evidence>
<name>A0A497E2Q5_UNCAE</name>
<dbReference type="CDD" id="cd01080">
    <property type="entry name" value="NAD_bind_m-THF_DH_Cyclohyd"/>
    <property type="match status" value="1"/>
</dbReference>
<dbReference type="EC" id="1.5.1.5" evidence="11"/>
<keyword evidence="10 11" id="KW-0511">Multifunctional enzyme</keyword>
<keyword evidence="5 11" id="KW-0378">Hydrolase</keyword>
<evidence type="ECO:0000256" key="2">
    <source>
        <dbReference type="ARBA" id="ARBA00011738"/>
    </source>
</evidence>
<evidence type="ECO:0000256" key="11">
    <source>
        <dbReference type="HAMAP-Rule" id="MF_01576"/>
    </source>
</evidence>
<evidence type="ECO:0000256" key="3">
    <source>
        <dbReference type="ARBA" id="ARBA00022563"/>
    </source>
</evidence>
<evidence type="ECO:0000256" key="5">
    <source>
        <dbReference type="ARBA" id="ARBA00022801"/>
    </source>
</evidence>
<comment type="similarity">
    <text evidence="11">Belongs to the tetrahydrofolate dehydrogenase/cyclohydrolase family.</text>
</comment>
<dbReference type="GO" id="GO:0000105">
    <property type="term" value="P:L-histidine biosynthetic process"/>
    <property type="evidence" value="ECO:0007669"/>
    <property type="project" value="UniProtKB-KW"/>
</dbReference>
<dbReference type="PANTHER" id="PTHR48099:SF5">
    <property type="entry name" value="C-1-TETRAHYDROFOLATE SYNTHASE, CYTOPLASMIC"/>
    <property type="match status" value="1"/>
</dbReference>
<sequence>MPAELIEGKKIADRIKERLKKEIEELKGEGIVPSLSAIQVGESPGSKIYIRSQRRACEQVGIKYNLHQFEEAVSQEELENFIDQLNKDEAVSGIILQMPLPSHLNARALQERINPKKDAEGITPVNMGLVLYGRPVLGPCTPMAIMELINSTGVDLYGKEVTVVGHSDIVGKPTALLLLNKFATTSVCHIATGERGRVPYYVKNAEILIVAVGKANLIKGEWIKEGAIVIDVGINRVEGKIVGDVEFEVAKERASFITPVPGGVGPVTTAMLLKNTVKAAKLQVGK</sequence>
<comment type="catalytic activity">
    <reaction evidence="11">
        <text>(6R)-5,10-methylene-5,6,7,8-tetrahydrofolate + NADP(+) = (6R)-5,10-methenyltetrahydrofolate + NADPH</text>
        <dbReference type="Rhea" id="RHEA:22812"/>
        <dbReference type="ChEBI" id="CHEBI:15636"/>
        <dbReference type="ChEBI" id="CHEBI:57455"/>
        <dbReference type="ChEBI" id="CHEBI:57783"/>
        <dbReference type="ChEBI" id="CHEBI:58349"/>
        <dbReference type="EC" id="1.5.1.5"/>
    </reaction>
</comment>
<dbReference type="InterPro" id="IPR000672">
    <property type="entry name" value="THF_DH/CycHdrlase"/>
</dbReference>
<dbReference type="GO" id="GO:0035999">
    <property type="term" value="P:tetrahydrofolate interconversion"/>
    <property type="evidence" value="ECO:0007669"/>
    <property type="project" value="UniProtKB-UniRule"/>
</dbReference>
<evidence type="ECO:0000259" key="13">
    <source>
        <dbReference type="Pfam" id="PF02882"/>
    </source>
</evidence>
<dbReference type="AlphaFoldDB" id="A0A497E2Q5"/>